<sequence>MERNNVSGKREPKKSETIEIRLSHEAKSAFMRRCREDDVSASAAIRSLIDASTAGPRERPTARRIQWRTIGALAAGIALGAGAAAPALAHAELTSHAAFERLDRNHDKVLSYGEFRARGARD</sequence>
<evidence type="ECO:0008006" key="4">
    <source>
        <dbReference type="Google" id="ProtNLM"/>
    </source>
</evidence>
<gene>
    <name evidence="2" type="ORF">P0Y56_14745</name>
</gene>
<keyword evidence="1" id="KW-1133">Transmembrane helix</keyword>
<dbReference type="InterPro" id="IPR018247">
    <property type="entry name" value="EF_Hand_1_Ca_BS"/>
</dbReference>
<dbReference type="Proteomes" id="UP001218362">
    <property type="component" value="Chromosome"/>
</dbReference>
<dbReference type="EMBL" id="CP119316">
    <property type="protein sequence ID" value="WEK46253.1"/>
    <property type="molecule type" value="Genomic_DNA"/>
</dbReference>
<dbReference type="PROSITE" id="PS00018">
    <property type="entry name" value="EF_HAND_1"/>
    <property type="match status" value="1"/>
</dbReference>
<name>A0AAJ6BP34_9SPHN</name>
<dbReference type="AlphaFoldDB" id="A0AAJ6BP34"/>
<keyword evidence="1" id="KW-0472">Membrane</keyword>
<protein>
    <recommendedName>
        <fullName evidence="4">EF-hand domain-containing protein</fullName>
    </recommendedName>
</protein>
<reference evidence="2" key="1">
    <citation type="submission" date="2023-03" db="EMBL/GenBank/DDBJ databases">
        <title>Andean soil-derived lignocellulolytic bacterial consortium as a source of novel taxa and putative plastic-active enzymes.</title>
        <authorList>
            <person name="Diaz-Garcia L."/>
            <person name="Chuvochina M."/>
            <person name="Feuerriegel G."/>
            <person name="Bunk B."/>
            <person name="Sproer C."/>
            <person name="Streit W.R."/>
            <person name="Rodriguez L.M."/>
            <person name="Overmann J."/>
            <person name="Jimenez D.J."/>
        </authorList>
    </citation>
    <scope>NUCLEOTIDE SEQUENCE</scope>
    <source>
        <strain evidence="2">MAG 26</strain>
    </source>
</reference>
<dbReference type="KEGG" id="acob:P0Y56_14745"/>
<evidence type="ECO:0000313" key="2">
    <source>
        <dbReference type="EMBL" id="WEK46253.1"/>
    </source>
</evidence>
<evidence type="ECO:0000256" key="1">
    <source>
        <dbReference type="SAM" id="Phobius"/>
    </source>
</evidence>
<feature type="transmembrane region" description="Helical" evidence="1">
    <location>
        <begin position="67"/>
        <end position="89"/>
    </location>
</feature>
<accession>A0AAJ6BP34</accession>
<evidence type="ECO:0000313" key="3">
    <source>
        <dbReference type="Proteomes" id="UP001218362"/>
    </source>
</evidence>
<organism evidence="2 3">
    <name type="scientific">Candidatus Andeanibacterium colombiense</name>
    <dbReference type="NCBI Taxonomy" id="3121345"/>
    <lineage>
        <taxon>Bacteria</taxon>
        <taxon>Pseudomonadati</taxon>
        <taxon>Pseudomonadota</taxon>
        <taxon>Alphaproteobacteria</taxon>
        <taxon>Sphingomonadales</taxon>
        <taxon>Sphingomonadaceae</taxon>
        <taxon>Candidatus Andeanibacterium</taxon>
    </lineage>
</organism>
<proteinExistence type="predicted"/>
<keyword evidence="1" id="KW-0812">Transmembrane</keyword>